<feature type="compositionally biased region" description="Polar residues" evidence="1">
    <location>
        <begin position="46"/>
        <end position="59"/>
    </location>
</feature>
<evidence type="ECO:0000256" key="1">
    <source>
        <dbReference type="SAM" id="MobiDB-lite"/>
    </source>
</evidence>
<dbReference type="EMBL" id="QGDL01000006">
    <property type="protein sequence ID" value="PWJ29505.1"/>
    <property type="molecule type" value="Genomic_DNA"/>
</dbReference>
<sequence length="130" mass="14379">MGIINVKFNEHELNTLASKLQQMNSIRFDGVVKKNITEIFNRSKDNNPATGGTPVSTEATRPGAPHGELRLSAGLSGDEMGYLKDYAPHVEYGHRTKNGGYVPGQHFLQNNVNIQGEIYRKDLLDAIKRG</sequence>
<evidence type="ECO:0000313" key="2">
    <source>
        <dbReference type="EMBL" id="PWJ29505.1"/>
    </source>
</evidence>
<accession>A0A2Y9C5A8</accession>
<organism evidence="2 3">
    <name type="scientific">Faecalicatena orotica</name>
    <dbReference type="NCBI Taxonomy" id="1544"/>
    <lineage>
        <taxon>Bacteria</taxon>
        <taxon>Bacillati</taxon>
        <taxon>Bacillota</taxon>
        <taxon>Clostridia</taxon>
        <taxon>Lachnospirales</taxon>
        <taxon>Lachnospiraceae</taxon>
        <taxon>Faecalicatena</taxon>
    </lineage>
</organism>
<dbReference type="AlphaFoldDB" id="A0A2Y9C5A8"/>
<dbReference type="OrthoDB" id="1850874at2"/>
<gene>
    <name evidence="2" type="ORF">A8806_106244</name>
</gene>
<feature type="region of interest" description="Disordered" evidence="1">
    <location>
        <begin position="42"/>
        <end position="73"/>
    </location>
</feature>
<dbReference type="RefSeq" id="WP_109731345.1">
    <property type="nucleotide sequence ID" value="NZ_BAAACK010000026.1"/>
</dbReference>
<comment type="caution">
    <text evidence="2">The sequence shown here is derived from an EMBL/GenBank/DDBJ whole genome shotgun (WGS) entry which is preliminary data.</text>
</comment>
<proteinExistence type="predicted"/>
<keyword evidence="3" id="KW-1185">Reference proteome</keyword>
<name>A0A2Y9C5A8_9FIRM</name>
<protein>
    <submittedName>
        <fullName evidence="2">Uncharacterized protein</fullName>
    </submittedName>
</protein>
<reference evidence="2 3" key="1">
    <citation type="submission" date="2018-05" db="EMBL/GenBank/DDBJ databases">
        <title>The Hungate 1000. A catalogue of reference genomes from the rumen microbiome.</title>
        <authorList>
            <person name="Kelly W."/>
        </authorList>
    </citation>
    <scope>NUCLEOTIDE SEQUENCE [LARGE SCALE GENOMIC DNA]</scope>
    <source>
        <strain evidence="2 3">NLAE-zl-C242</strain>
    </source>
</reference>
<evidence type="ECO:0000313" key="3">
    <source>
        <dbReference type="Proteomes" id="UP000245845"/>
    </source>
</evidence>
<dbReference type="Proteomes" id="UP000245845">
    <property type="component" value="Unassembled WGS sequence"/>
</dbReference>